<dbReference type="Gene3D" id="3.40.50.1980">
    <property type="entry name" value="Nitrogenase molybdenum iron protein domain"/>
    <property type="match status" value="1"/>
</dbReference>
<dbReference type="Pfam" id="PF01497">
    <property type="entry name" value="Peripla_BP_2"/>
    <property type="match status" value="1"/>
</dbReference>
<dbReference type="AlphaFoldDB" id="A0A975AXA0"/>
<dbReference type="SUPFAM" id="SSF53807">
    <property type="entry name" value="Helical backbone' metal receptor"/>
    <property type="match status" value="1"/>
</dbReference>
<dbReference type="KEGG" id="aaut:ACETAC_04910"/>
<dbReference type="PANTHER" id="PTHR30535">
    <property type="entry name" value="VITAMIN B12-BINDING PROTEIN"/>
    <property type="match status" value="1"/>
</dbReference>
<evidence type="ECO:0000313" key="3">
    <source>
        <dbReference type="EMBL" id="QSZ28190.1"/>
    </source>
</evidence>
<dbReference type="RefSeq" id="WP_284680931.1">
    <property type="nucleotide sequence ID" value="NZ_CP060096.1"/>
</dbReference>
<accession>A0A975AXA0</accession>
<reference evidence="3" key="1">
    <citation type="submission" date="2020-08" db="EMBL/GenBank/DDBJ databases">
        <title>Genomic insights into the carbon and energy metabolism of the first obligate autotrophic acetogenic bacterium Aceticella autotrophica gen. nov., sp. nov.</title>
        <authorList>
            <person name="Toshchakov S.V."/>
            <person name="Elcheninov A.G."/>
            <person name="Kublanov I.V."/>
            <person name="Frolov E.N."/>
            <person name="Lebedinsky A.V."/>
        </authorList>
    </citation>
    <scope>NUCLEOTIDE SEQUENCE</scope>
    <source>
        <strain evidence="3">3443-3Ac</strain>
    </source>
</reference>
<organism evidence="3 4">
    <name type="scientific">Aceticella autotrophica</name>
    <dbReference type="NCBI Taxonomy" id="2755338"/>
    <lineage>
        <taxon>Bacteria</taxon>
        <taxon>Bacillati</taxon>
        <taxon>Bacillota</taxon>
        <taxon>Clostridia</taxon>
        <taxon>Thermoanaerobacterales</taxon>
        <taxon>Thermoanaerobacteraceae</taxon>
        <taxon>Aceticella</taxon>
    </lineage>
</organism>
<protein>
    <submittedName>
        <fullName evidence="3">ABC transporter substrate-binding protein</fullName>
    </submittedName>
</protein>
<dbReference type="InterPro" id="IPR050902">
    <property type="entry name" value="ABC_Transporter_SBP"/>
</dbReference>
<dbReference type="Proteomes" id="UP000671913">
    <property type="component" value="Chromosome"/>
</dbReference>
<dbReference type="EMBL" id="CP060096">
    <property type="protein sequence ID" value="QSZ28190.1"/>
    <property type="molecule type" value="Genomic_DNA"/>
</dbReference>
<evidence type="ECO:0000259" key="2">
    <source>
        <dbReference type="PROSITE" id="PS50983"/>
    </source>
</evidence>
<dbReference type="PANTHER" id="PTHR30535:SF34">
    <property type="entry name" value="MOLYBDATE-BINDING PROTEIN MOLA"/>
    <property type="match status" value="1"/>
</dbReference>
<evidence type="ECO:0000313" key="4">
    <source>
        <dbReference type="Proteomes" id="UP000671913"/>
    </source>
</evidence>
<proteinExistence type="inferred from homology"/>
<dbReference type="PROSITE" id="PS50983">
    <property type="entry name" value="FE_B12_PBP"/>
    <property type="match status" value="1"/>
</dbReference>
<evidence type="ECO:0000256" key="1">
    <source>
        <dbReference type="ARBA" id="ARBA00008814"/>
    </source>
</evidence>
<dbReference type="InterPro" id="IPR002491">
    <property type="entry name" value="ABC_transptr_periplasmic_BD"/>
</dbReference>
<keyword evidence="4" id="KW-1185">Reference proteome</keyword>
<feature type="domain" description="Fe/B12 periplasmic-binding" evidence="2">
    <location>
        <begin position="1"/>
        <end position="202"/>
    </location>
</feature>
<gene>
    <name evidence="3" type="ORF">ACETAC_04910</name>
</gene>
<comment type="similarity">
    <text evidence="1">Belongs to the bacterial solute-binding protein 8 family.</text>
</comment>
<sequence>MEDNLKPAGIKVIRLDLYKPETYDNDLKTLAKIFGRVKTADEFIQWKAEKIALVADRVKDLKPENKVKVFGIWNSSLTGTTWKTFAQNTSIHQGLEAAGGINVARDMKDYPQINPEWILDKNPDIIVIGTYDKDVLGYAVKDNTNAAKLRDSAITNAVLSKTNAGKNKKIYIINTKLFGGCKTYLGTFYLAKWMYPDRFKDVNPDQVLKEYFEKWLGIPFKGVWAYPAP</sequence>
<name>A0A975AXA0_9THEO</name>